<keyword evidence="4" id="KW-1185">Reference proteome</keyword>
<proteinExistence type="predicted"/>
<dbReference type="Pfam" id="PF03572">
    <property type="entry name" value="Peptidase_S41"/>
    <property type="match status" value="1"/>
</dbReference>
<dbReference type="GO" id="GO:0006508">
    <property type="term" value="P:proteolysis"/>
    <property type="evidence" value="ECO:0007669"/>
    <property type="project" value="InterPro"/>
</dbReference>
<evidence type="ECO:0000256" key="1">
    <source>
        <dbReference type="SAM" id="SignalP"/>
    </source>
</evidence>
<dbReference type="EMBL" id="CP058595">
    <property type="protein sequence ID" value="QLG44712.1"/>
    <property type="molecule type" value="Genomic_DNA"/>
</dbReference>
<dbReference type="GO" id="GO:0008236">
    <property type="term" value="F:serine-type peptidase activity"/>
    <property type="evidence" value="ECO:0007669"/>
    <property type="project" value="InterPro"/>
</dbReference>
<evidence type="ECO:0000313" key="4">
    <source>
        <dbReference type="Proteomes" id="UP000509302"/>
    </source>
</evidence>
<protein>
    <recommendedName>
        <fullName evidence="2">Tail specific protease domain-containing protein</fullName>
    </recommendedName>
</protein>
<feature type="signal peptide" evidence="1">
    <location>
        <begin position="1"/>
        <end position="21"/>
    </location>
</feature>
<sequence length="478" mass="53742">MKKILYIVIVSIFLFSFNANAQSLPDRECNCSEVFEELTEKLESNYLAYKKLVEADQEKKYKNLKHSYNRLLKNLTADNCTRMLQLFLQEFDDGHLFVFEEPEYTSKEKAILQREAKKNRKNVDAVLKKLEEQGHGKVTGIWSDGNYEIAVIQEGEYFKGYTITWSDTLPAGSLLASFKKGNMNGRMHGTWYNYNNEPKFIEADLSKENTLLNFSSENKWGRIVGKPKREVAITNKDDITQPSIQFLDDETTLFTIPSFSSDPSYLQQLLLKNAESVATRTKLIIDVRGNTGGNAVYFGFIPVYATQGLSASVPGEVLASEDTKNYFERLVKSNPNLYQPVVNRIEKNMGEIVEGPAYPARPFESYPSKIEKVAILADGACASACESFILHSKAMSNKVKVYGSNTAGVIDYTSVTIVKLFSSGNQNIYFGFPTSSLSKSYLTDAYPNGYNTTGINPDVTIPSTVADKVLYVMEKMDE</sequence>
<evidence type="ECO:0000259" key="2">
    <source>
        <dbReference type="Pfam" id="PF03572"/>
    </source>
</evidence>
<keyword evidence="1" id="KW-0732">Signal</keyword>
<feature type="chain" id="PRO_5028852181" description="Tail specific protease domain-containing protein" evidence="1">
    <location>
        <begin position="22"/>
        <end position="478"/>
    </location>
</feature>
<accession>A0A7H9AMM8</accession>
<dbReference type="SUPFAM" id="SSF52096">
    <property type="entry name" value="ClpP/crotonase"/>
    <property type="match status" value="1"/>
</dbReference>
<dbReference type="Gene3D" id="3.90.226.10">
    <property type="entry name" value="2-enoyl-CoA Hydratase, Chain A, domain 1"/>
    <property type="match status" value="1"/>
</dbReference>
<name>A0A7H9AMM8_9FLAO</name>
<dbReference type="Proteomes" id="UP000509302">
    <property type="component" value="Chromosome"/>
</dbReference>
<feature type="domain" description="Tail specific protease" evidence="2">
    <location>
        <begin position="254"/>
        <end position="460"/>
    </location>
</feature>
<reference evidence="3 4" key="1">
    <citation type="journal article" date="2006" name="Int. J. Syst. Evol. Microbiol.">
        <title>Costertonia aggregata gen. nov., sp. nov., a mesophilic marine bacterium of the family Flavobacteriaceae, isolated from a mature biofilm.</title>
        <authorList>
            <person name="Kwon K.K."/>
            <person name="Lee Y.K."/>
            <person name="Lee H.K."/>
        </authorList>
    </citation>
    <scope>NUCLEOTIDE SEQUENCE [LARGE SCALE GENOMIC DNA]</scope>
    <source>
        <strain evidence="3 4">KCCM 42265</strain>
    </source>
</reference>
<organism evidence="3 4">
    <name type="scientific">Costertonia aggregata</name>
    <dbReference type="NCBI Taxonomy" id="343403"/>
    <lineage>
        <taxon>Bacteria</taxon>
        <taxon>Pseudomonadati</taxon>
        <taxon>Bacteroidota</taxon>
        <taxon>Flavobacteriia</taxon>
        <taxon>Flavobacteriales</taxon>
        <taxon>Flavobacteriaceae</taxon>
        <taxon>Costertonia</taxon>
    </lineage>
</organism>
<dbReference type="RefSeq" id="WP_179241045.1">
    <property type="nucleotide sequence ID" value="NZ_CP058595.1"/>
</dbReference>
<gene>
    <name evidence="3" type="ORF">HYG79_04905</name>
</gene>
<dbReference type="InterPro" id="IPR005151">
    <property type="entry name" value="Tail-specific_protease"/>
</dbReference>
<dbReference type="AlphaFoldDB" id="A0A7H9AMM8"/>
<dbReference type="InterPro" id="IPR029045">
    <property type="entry name" value="ClpP/crotonase-like_dom_sf"/>
</dbReference>
<dbReference type="KEGG" id="cagg:HYG79_04905"/>
<evidence type="ECO:0000313" key="3">
    <source>
        <dbReference type="EMBL" id="QLG44712.1"/>
    </source>
</evidence>